<evidence type="ECO:0000256" key="4">
    <source>
        <dbReference type="ARBA" id="ARBA00023242"/>
    </source>
</evidence>
<feature type="compositionally biased region" description="Basic and acidic residues" evidence="9">
    <location>
        <begin position="180"/>
        <end position="241"/>
    </location>
</feature>
<reference evidence="11 12" key="1">
    <citation type="submission" date="2018-03" db="EMBL/GenBank/DDBJ databases">
        <title>Candida pseudohaemulonii genome assembly and annotation.</title>
        <authorList>
            <person name="Munoz J.F."/>
            <person name="Gade L.G."/>
            <person name="Chow N.A."/>
            <person name="Litvintseva A.P."/>
            <person name="Loparev V.N."/>
            <person name="Cuomo C.A."/>
        </authorList>
    </citation>
    <scope>NUCLEOTIDE SEQUENCE [LARGE SCALE GENOMIC DNA]</scope>
    <source>
        <strain evidence="11 12">B12108</strain>
    </source>
</reference>
<keyword evidence="12" id="KW-1185">Reference proteome</keyword>
<dbReference type="SMART" id="SM00443">
    <property type="entry name" value="G_patch"/>
    <property type="match status" value="1"/>
</dbReference>
<evidence type="ECO:0000256" key="3">
    <source>
        <dbReference type="ARBA" id="ARBA00022552"/>
    </source>
</evidence>
<feature type="domain" description="G-patch" evidence="10">
    <location>
        <begin position="25"/>
        <end position="71"/>
    </location>
</feature>
<dbReference type="PANTHER" id="PTHR23149">
    <property type="entry name" value="G PATCH DOMAIN CONTAINING PROTEIN"/>
    <property type="match status" value="1"/>
</dbReference>
<keyword evidence="4" id="KW-0539">Nucleus</keyword>
<protein>
    <recommendedName>
        <fullName evidence="7">Protein PXR1</fullName>
    </recommendedName>
    <alternativeName>
        <fullName evidence="8">PinX1-related protein 1</fullName>
    </alternativeName>
    <alternativeName>
        <fullName evidence="6">Protein pxr1</fullName>
    </alternativeName>
</protein>
<dbReference type="InterPro" id="IPR000467">
    <property type="entry name" value="G_patch_dom"/>
</dbReference>
<keyword evidence="3" id="KW-0698">rRNA processing</keyword>
<dbReference type="Pfam" id="PF01585">
    <property type="entry name" value="G-patch"/>
    <property type="match status" value="1"/>
</dbReference>
<evidence type="ECO:0000313" key="11">
    <source>
        <dbReference type="EMBL" id="PSK38909.1"/>
    </source>
</evidence>
<keyword evidence="2" id="KW-0690">Ribosome biogenesis</keyword>
<dbReference type="PANTHER" id="PTHR23149:SF31">
    <property type="entry name" value="PROTEIN PXR1"/>
    <property type="match status" value="1"/>
</dbReference>
<dbReference type="STRING" id="418784.A0A2P7YSJ3"/>
<evidence type="ECO:0000256" key="2">
    <source>
        <dbReference type="ARBA" id="ARBA00022517"/>
    </source>
</evidence>
<feature type="region of interest" description="Disordered" evidence="9">
    <location>
        <begin position="144"/>
        <end position="273"/>
    </location>
</feature>
<dbReference type="EMBL" id="PYFQ01000004">
    <property type="protein sequence ID" value="PSK38909.1"/>
    <property type="molecule type" value="Genomic_DNA"/>
</dbReference>
<dbReference type="RefSeq" id="XP_024714095.1">
    <property type="nucleotide sequence ID" value="XM_024857596.1"/>
</dbReference>
<evidence type="ECO:0000259" key="10">
    <source>
        <dbReference type="PROSITE" id="PS50174"/>
    </source>
</evidence>
<dbReference type="InterPro" id="IPR050656">
    <property type="entry name" value="PINX1"/>
</dbReference>
<comment type="caution">
    <text evidence="11">The sequence shown here is derived from an EMBL/GenBank/DDBJ whole genome shotgun (WGS) entry which is preliminary data.</text>
</comment>
<gene>
    <name evidence="11" type="ORF">C7M61_002214</name>
</gene>
<feature type="compositionally biased region" description="Basic and acidic residues" evidence="9">
    <location>
        <begin position="144"/>
        <end position="168"/>
    </location>
</feature>
<comment type="similarity">
    <text evidence="5">Belongs to the PINX1 family.</text>
</comment>
<dbReference type="AlphaFoldDB" id="A0A2P7YSJ3"/>
<dbReference type="OrthoDB" id="29523at2759"/>
<dbReference type="GO" id="GO:0006364">
    <property type="term" value="P:rRNA processing"/>
    <property type="evidence" value="ECO:0007669"/>
    <property type="project" value="UniProtKB-KW"/>
</dbReference>
<dbReference type="VEuPathDB" id="FungiDB:C7M61_002214"/>
<evidence type="ECO:0000256" key="8">
    <source>
        <dbReference type="ARBA" id="ARBA00041961"/>
    </source>
</evidence>
<evidence type="ECO:0000256" key="1">
    <source>
        <dbReference type="ARBA" id="ARBA00004604"/>
    </source>
</evidence>
<comment type="subcellular location">
    <subcellularLocation>
        <location evidence="1">Nucleus</location>
        <location evidence="1">Nucleolus</location>
    </subcellularLocation>
</comment>
<feature type="compositionally biased region" description="Basic residues" evidence="9">
    <location>
        <begin position="169"/>
        <end position="179"/>
    </location>
</feature>
<evidence type="ECO:0000256" key="9">
    <source>
        <dbReference type="SAM" id="MobiDB-lite"/>
    </source>
</evidence>
<name>A0A2P7YSJ3_9ASCO</name>
<proteinExistence type="inferred from homology"/>
<evidence type="ECO:0000256" key="6">
    <source>
        <dbReference type="ARBA" id="ARBA00040137"/>
    </source>
</evidence>
<evidence type="ECO:0000256" key="7">
    <source>
        <dbReference type="ARBA" id="ARBA00040376"/>
    </source>
</evidence>
<feature type="compositionally biased region" description="Basic and acidic residues" evidence="9">
    <location>
        <begin position="258"/>
        <end position="273"/>
    </location>
</feature>
<accession>A0A2P7YSJ3</accession>
<dbReference type="Proteomes" id="UP000241107">
    <property type="component" value="Unassembled WGS sequence"/>
</dbReference>
<dbReference type="GeneID" id="36565603"/>
<dbReference type="GO" id="GO:0005730">
    <property type="term" value="C:nucleolus"/>
    <property type="evidence" value="ECO:0007669"/>
    <property type="project" value="UniProtKB-SubCell"/>
</dbReference>
<dbReference type="PROSITE" id="PS50174">
    <property type="entry name" value="G_PATCH"/>
    <property type="match status" value="1"/>
</dbReference>
<organism evidence="11 12">
    <name type="scientific">Candidozyma pseudohaemuli</name>
    <dbReference type="NCBI Taxonomy" id="418784"/>
    <lineage>
        <taxon>Eukaryota</taxon>
        <taxon>Fungi</taxon>
        <taxon>Dikarya</taxon>
        <taxon>Ascomycota</taxon>
        <taxon>Saccharomycotina</taxon>
        <taxon>Pichiomycetes</taxon>
        <taxon>Metschnikowiaceae</taxon>
        <taxon>Candidozyma</taxon>
    </lineage>
</organism>
<evidence type="ECO:0000313" key="12">
    <source>
        <dbReference type="Proteomes" id="UP000241107"/>
    </source>
</evidence>
<sequence length="305" mass="35105">MGLAGTKVKQRFGLDPRNTNWSNDTEKFGHKYLEKMGWKPGKGLGLVDHAMTSHVKVSIKTDNAGLGSKLAKKRKNDEFDSGECAGLDVFQRILGRLNGKEEQINNELERQRKESIINGKWGMHFVKGDTLKSTWDAECKQLMKGEKRKAEESEAPRKKAKKLDDKSEKKSKKDKKSKKLEKDDVSEKKDKKDKKDKSKKDKSEKDKSEKKDKKEKSKKEKKSDDESKSLKKEKKSKDKKEKSKKSKKEKSSDEEEVTRDSMLKPREKAKEEIATRLSARAKWIRQKRASVMDAKALNEIFMIAN</sequence>
<evidence type="ECO:0000256" key="5">
    <source>
        <dbReference type="ARBA" id="ARBA00038007"/>
    </source>
</evidence>
<dbReference type="GO" id="GO:0003676">
    <property type="term" value="F:nucleic acid binding"/>
    <property type="evidence" value="ECO:0007669"/>
    <property type="project" value="InterPro"/>
</dbReference>